<dbReference type="Proteomes" id="UP001603418">
    <property type="component" value="Unassembled WGS sequence"/>
</dbReference>
<evidence type="ECO:0000313" key="2">
    <source>
        <dbReference type="EMBL" id="MFF9886925.1"/>
    </source>
</evidence>
<evidence type="ECO:0000256" key="1">
    <source>
        <dbReference type="SAM" id="Phobius"/>
    </source>
</evidence>
<sequence length="260" mass="27687">MTGDREQQNMTQTDIAHLLADAADEVEIGIAPVQAVIQAGRRRRRARRWAVAAATAAVLAGSTGATLALAGLPGGDRQTGVAAGLSTAEARHVYRPQRTPLGTGTDRGSDWRVELTVWGAPRDRAEAAGQLTAMRKFGLTKTVLPPGPDGLVNRTSYYASLYLGDDRKPRVLVFDNVEKWDRMSGRDVSFGALPLAKEGATVSDRLAVGRVAGTAQQVKCTWKKDESTVDLPVAAAGSPDRWFLCLAPEGESVKAAVVIQ</sequence>
<evidence type="ECO:0008006" key="4">
    <source>
        <dbReference type="Google" id="ProtNLM"/>
    </source>
</evidence>
<keyword evidence="1" id="KW-0472">Membrane</keyword>
<keyword evidence="1" id="KW-1133">Transmembrane helix</keyword>
<keyword evidence="1" id="KW-0812">Transmembrane</keyword>
<organism evidence="2 3">
    <name type="scientific">Streptomyces eurythermus</name>
    <dbReference type="NCBI Taxonomy" id="42237"/>
    <lineage>
        <taxon>Bacteria</taxon>
        <taxon>Bacillati</taxon>
        <taxon>Actinomycetota</taxon>
        <taxon>Actinomycetes</taxon>
        <taxon>Kitasatosporales</taxon>
        <taxon>Streptomycetaceae</taxon>
        <taxon>Streptomyces</taxon>
    </lineage>
</organism>
<protein>
    <recommendedName>
        <fullName evidence="4">Secreted protein</fullName>
    </recommendedName>
</protein>
<gene>
    <name evidence="2" type="ORF">ACF1HC_35860</name>
</gene>
<comment type="caution">
    <text evidence="2">The sequence shown here is derived from an EMBL/GenBank/DDBJ whole genome shotgun (WGS) entry which is preliminary data.</text>
</comment>
<name>A0ABW6Z6Z2_9ACTN</name>
<evidence type="ECO:0000313" key="3">
    <source>
        <dbReference type="Proteomes" id="UP001603418"/>
    </source>
</evidence>
<proteinExistence type="predicted"/>
<feature type="transmembrane region" description="Helical" evidence="1">
    <location>
        <begin position="49"/>
        <end position="72"/>
    </location>
</feature>
<keyword evidence="3" id="KW-1185">Reference proteome</keyword>
<dbReference type="RefSeq" id="WP_030789753.1">
    <property type="nucleotide sequence ID" value="NZ_JBFACJ010000028.1"/>
</dbReference>
<dbReference type="EMBL" id="JBICBM010000024">
    <property type="protein sequence ID" value="MFF9886925.1"/>
    <property type="molecule type" value="Genomic_DNA"/>
</dbReference>
<reference evidence="2 3" key="1">
    <citation type="submission" date="2024-10" db="EMBL/GenBank/DDBJ databases">
        <title>The Natural Products Discovery Center: Release of the First 8490 Sequenced Strains for Exploring Actinobacteria Biosynthetic Diversity.</title>
        <authorList>
            <person name="Kalkreuter E."/>
            <person name="Kautsar S.A."/>
            <person name="Yang D."/>
            <person name="Bader C.D."/>
            <person name="Teijaro C.N."/>
            <person name="Fluegel L."/>
            <person name="Davis C.M."/>
            <person name="Simpson J.R."/>
            <person name="Lauterbach L."/>
            <person name="Steele A.D."/>
            <person name="Gui C."/>
            <person name="Meng S."/>
            <person name="Li G."/>
            <person name="Viehrig K."/>
            <person name="Ye F."/>
            <person name="Su P."/>
            <person name="Kiefer A.F."/>
            <person name="Nichols A."/>
            <person name="Cepeda A.J."/>
            <person name="Yan W."/>
            <person name="Fan B."/>
            <person name="Jiang Y."/>
            <person name="Adhikari A."/>
            <person name="Zheng C.-J."/>
            <person name="Schuster L."/>
            <person name="Cowan T.M."/>
            <person name="Smanski M.J."/>
            <person name="Chevrette M.G."/>
            <person name="De Carvalho L.P.S."/>
            <person name="Shen B."/>
        </authorList>
    </citation>
    <scope>NUCLEOTIDE SEQUENCE [LARGE SCALE GENOMIC DNA]</scope>
    <source>
        <strain evidence="2 3">NPDC013366</strain>
    </source>
</reference>
<accession>A0ABW6Z6Z2</accession>